<evidence type="ECO:0000313" key="1">
    <source>
        <dbReference type="EMBL" id="KAH3696654.1"/>
    </source>
</evidence>
<dbReference type="Proteomes" id="UP000828390">
    <property type="component" value="Unassembled WGS sequence"/>
</dbReference>
<name>A0A9D4BJ36_DREPO</name>
<organism evidence="1 2">
    <name type="scientific">Dreissena polymorpha</name>
    <name type="common">Zebra mussel</name>
    <name type="synonym">Mytilus polymorpha</name>
    <dbReference type="NCBI Taxonomy" id="45954"/>
    <lineage>
        <taxon>Eukaryota</taxon>
        <taxon>Metazoa</taxon>
        <taxon>Spiralia</taxon>
        <taxon>Lophotrochozoa</taxon>
        <taxon>Mollusca</taxon>
        <taxon>Bivalvia</taxon>
        <taxon>Autobranchia</taxon>
        <taxon>Heteroconchia</taxon>
        <taxon>Euheterodonta</taxon>
        <taxon>Imparidentia</taxon>
        <taxon>Neoheterodontei</taxon>
        <taxon>Myida</taxon>
        <taxon>Dreissenoidea</taxon>
        <taxon>Dreissenidae</taxon>
        <taxon>Dreissena</taxon>
    </lineage>
</organism>
<dbReference type="EMBL" id="JAIWYP010000016">
    <property type="protein sequence ID" value="KAH3696654.1"/>
    <property type="molecule type" value="Genomic_DNA"/>
</dbReference>
<protein>
    <submittedName>
        <fullName evidence="1">Uncharacterized protein</fullName>
    </submittedName>
</protein>
<keyword evidence="2" id="KW-1185">Reference proteome</keyword>
<comment type="caution">
    <text evidence="1">The sequence shown here is derived from an EMBL/GenBank/DDBJ whole genome shotgun (WGS) entry which is preliminary data.</text>
</comment>
<reference evidence="1" key="1">
    <citation type="journal article" date="2019" name="bioRxiv">
        <title>The Genome of the Zebra Mussel, Dreissena polymorpha: A Resource for Invasive Species Research.</title>
        <authorList>
            <person name="McCartney M.A."/>
            <person name="Auch B."/>
            <person name="Kono T."/>
            <person name="Mallez S."/>
            <person name="Zhang Y."/>
            <person name="Obille A."/>
            <person name="Becker A."/>
            <person name="Abrahante J.E."/>
            <person name="Garbe J."/>
            <person name="Badalamenti J.P."/>
            <person name="Herman A."/>
            <person name="Mangelson H."/>
            <person name="Liachko I."/>
            <person name="Sullivan S."/>
            <person name="Sone E.D."/>
            <person name="Koren S."/>
            <person name="Silverstein K.A.T."/>
            <person name="Beckman K.B."/>
            <person name="Gohl D.M."/>
        </authorList>
    </citation>
    <scope>NUCLEOTIDE SEQUENCE</scope>
    <source>
        <strain evidence="1">Duluth1</strain>
        <tissue evidence="1">Whole animal</tissue>
    </source>
</reference>
<evidence type="ECO:0000313" key="2">
    <source>
        <dbReference type="Proteomes" id="UP000828390"/>
    </source>
</evidence>
<gene>
    <name evidence="1" type="ORF">DPMN_084130</name>
</gene>
<reference evidence="1" key="2">
    <citation type="submission" date="2020-11" db="EMBL/GenBank/DDBJ databases">
        <authorList>
            <person name="McCartney M.A."/>
            <person name="Auch B."/>
            <person name="Kono T."/>
            <person name="Mallez S."/>
            <person name="Becker A."/>
            <person name="Gohl D.M."/>
            <person name="Silverstein K.A.T."/>
            <person name="Koren S."/>
            <person name="Bechman K.B."/>
            <person name="Herman A."/>
            <person name="Abrahante J.E."/>
            <person name="Garbe J."/>
        </authorList>
    </citation>
    <scope>NUCLEOTIDE SEQUENCE</scope>
    <source>
        <strain evidence="1">Duluth1</strain>
        <tissue evidence="1">Whole animal</tissue>
    </source>
</reference>
<dbReference type="AlphaFoldDB" id="A0A9D4BJ36"/>
<accession>A0A9D4BJ36</accession>
<proteinExistence type="predicted"/>
<sequence length="51" mass="5339">MRTRKQNSKPDRSGPVITTTAISTASLQAGCEKLTSGAQPSIKYSTKGTAL</sequence>